<dbReference type="HOGENOM" id="CLU_1770087_0_0_1"/>
<keyword evidence="3" id="KW-1185">Reference proteome</keyword>
<organism evidence="2 3">
    <name type="scientific">Helobdella robusta</name>
    <name type="common">Californian leech</name>
    <dbReference type="NCBI Taxonomy" id="6412"/>
    <lineage>
        <taxon>Eukaryota</taxon>
        <taxon>Metazoa</taxon>
        <taxon>Spiralia</taxon>
        <taxon>Lophotrochozoa</taxon>
        <taxon>Annelida</taxon>
        <taxon>Clitellata</taxon>
        <taxon>Hirudinea</taxon>
        <taxon>Rhynchobdellida</taxon>
        <taxon>Glossiphoniidae</taxon>
        <taxon>Helobdella</taxon>
    </lineage>
</organism>
<dbReference type="GeneID" id="20199187"/>
<evidence type="ECO:0000313" key="3">
    <source>
        <dbReference type="Proteomes" id="UP000015101"/>
    </source>
</evidence>
<dbReference type="EnsemblMetazoa" id="HelroT161479">
    <property type="protein sequence ID" value="HelroP161479"/>
    <property type="gene ID" value="HelroG161479"/>
</dbReference>
<dbReference type="EMBL" id="AMQM01000828">
    <property type="status" value="NOT_ANNOTATED_CDS"/>
    <property type="molecule type" value="Genomic_DNA"/>
</dbReference>
<accession>T1ERI7</accession>
<dbReference type="InParanoid" id="T1ERI7"/>
<dbReference type="KEGG" id="hro:HELRODRAFT_161479"/>
<dbReference type="RefSeq" id="XP_009019643.1">
    <property type="nucleotide sequence ID" value="XM_009021395.1"/>
</dbReference>
<proteinExistence type="predicted"/>
<reference evidence="2" key="3">
    <citation type="submission" date="2015-06" db="UniProtKB">
        <authorList>
            <consortium name="EnsemblMetazoa"/>
        </authorList>
    </citation>
    <scope>IDENTIFICATION</scope>
</reference>
<dbReference type="Proteomes" id="UP000015101">
    <property type="component" value="Unassembled WGS sequence"/>
</dbReference>
<dbReference type="EMBL" id="KB096742">
    <property type="protein sequence ID" value="ESO02235.1"/>
    <property type="molecule type" value="Genomic_DNA"/>
</dbReference>
<sequence>MQYIHRIMNESVTNNINNNSENINNNINNNNKNRASLIDFQMNSASFDSQLTNDDISKAAEIKKIKKNTALEKSNLVEKRNHICDKYTKPTLPPVVEFLFFEGLNNNTLIFCLNTNSQASSTHDNIYFILGVSYTKIFTKTWHLTNY</sequence>
<evidence type="ECO:0000313" key="2">
    <source>
        <dbReference type="EnsemblMetazoa" id="HelroP161479"/>
    </source>
</evidence>
<dbReference type="CTD" id="20199187"/>
<reference evidence="3" key="1">
    <citation type="submission" date="2012-12" db="EMBL/GenBank/DDBJ databases">
        <authorList>
            <person name="Hellsten U."/>
            <person name="Grimwood J."/>
            <person name="Chapman J.A."/>
            <person name="Shapiro H."/>
            <person name="Aerts A."/>
            <person name="Otillar R.P."/>
            <person name="Terry A.Y."/>
            <person name="Boore J.L."/>
            <person name="Simakov O."/>
            <person name="Marletaz F."/>
            <person name="Cho S.-J."/>
            <person name="Edsinger-Gonzales E."/>
            <person name="Havlak P."/>
            <person name="Kuo D.-H."/>
            <person name="Larsson T."/>
            <person name="Lv J."/>
            <person name="Arendt D."/>
            <person name="Savage R."/>
            <person name="Osoegawa K."/>
            <person name="de Jong P."/>
            <person name="Lindberg D.R."/>
            <person name="Seaver E.C."/>
            <person name="Weisblat D.A."/>
            <person name="Putnam N.H."/>
            <person name="Grigoriev I.V."/>
            <person name="Rokhsar D.S."/>
        </authorList>
    </citation>
    <scope>NUCLEOTIDE SEQUENCE</scope>
</reference>
<evidence type="ECO:0000313" key="1">
    <source>
        <dbReference type="EMBL" id="ESO02235.1"/>
    </source>
</evidence>
<gene>
    <name evidence="2" type="primary">20199187</name>
    <name evidence="1" type="ORF">HELRODRAFT_161479</name>
</gene>
<dbReference type="AlphaFoldDB" id="T1ERI7"/>
<reference evidence="1 3" key="2">
    <citation type="journal article" date="2013" name="Nature">
        <title>Insights into bilaterian evolution from three spiralian genomes.</title>
        <authorList>
            <person name="Simakov O."/>
            <person name="Marletaz F."/>
            <person name="Cho S.J."/>
            <person name="Edsinger-Gonzales E."/>
            <person name="Havlak P."/>
            <person name="Hellsten U."/>
            <person name="Kuo D.H."/>
            <person name="Larsson T."/>
            <person name="Lv J."/>
            <person name="Arendt D."/>
            <person name="Savage R."/>
            <person name="Osoegawa K."/>
            <person name="de Jong P."/>
            <person name="Grimwood J."/>
            <person name="Chapman J.A."/>
            <person name="Shapiro H."/>
            <person name="Aerts A."/>
            <person name="Otillar R.P."/>
            <person name="Terry A.Y."/>
            <person name="Boore J.L."/>
            <person name="Grigoriev I.V."/>
            <person name="Lindberg D.R."/>
            <person name="Seaver E.C."/>
            <person name="Weisblat D.A."/>
            <person name="Putnam N.H."/>
            <person name="Rokhsar D.S."/>
        </authorList>
    </citation>
    <scope>NUCLEOTIDE SEQUENCE</scope>
</reference>
<protein>
    <submittedName>
        <fullName evidence="1 2">Uncharacterized protein</fullName>
    </submittedName>
</protein>
<name>T1ERI7_HELRO</name>